<feature type="domain" description="Beta-Casp" evidence="3">
    <location>
        <begin position="255"/>
        <end position="383"/>
    </location>
</feature>
<dbReference type="Pfam" id="PF00753">
    <property type="entry name" value="Lactamase_B"/>
    <property type="match status" value="1"/>
</dbReference>
<dbReference type="SUPFAM" id="SSF56281">
    <property type="entry name" value="Metallo-hydrolase/oxidoreductase"/>
    <property type="match status" value="1"/>
</dbReference>
<feature type="domain" description="Metallo-beta-lactamase" evidence="2">
    <location>
        <begin position="14"/>
        <end position="250"/>
    </location>
</feature>
<dbReference type="CDD" id="cd16295">
    <property type="entry name" value="TTHA0252-CPSF-like_MBL-fold"/>
    <property type="match status" value="1"/>
</dbReference>
<dbReference type="Gene3D" id="3.40.50.10890">
    <property type="match status" value="1"/>
</dbReference>
<reference evidence="4 5" key="1">
    <citation type="submission" date="2021-10" db="EMBL/GenBank/DDBJ databases">
        <title>Draft genome of Aestuariibacter halophilus JC2043.</title>
        <authorList>
            <person name="Emsley S.A."/>
            <person name="Pfannmuller K.M."/>
            <person name="Ushijima B."/>
            <person name="Saw J.H."/>
            <person name="Videau P."/>
        </authorList>
    </citation>
    <scope>NUCLEOTIDE SEQUENCE [LARGE SCALE GENOMIC DNA]</scope>
    <source>
        <strain evidence="4 5">JC2043</strain>
    </source>
</reference>
<accession>A0ABS8G724</accession>
<keyword evidence="1" id="KW-0378">Hydrolase</keyword>
<organism evidence="4 5">
    <name type="scientific">Fluctibacter halophilus</name>
    <dbReference type="NCBI Taxonomy" id="226011"/>
    <lineage>
        <taxon>Bacteria</taxon>
        <taxon>Pseudomonadati</taxon>
        <taxon>Pseudomonadota</taxon>
        <taxon>Gammaproteobacteria</taxon>
        <taxon>Alteromonadales</taxon>
        <taxon>Alteromonadaceae</taxon>
        <taxon>Fluctibacter</taxon>
    </lineage>
</organism>
<dbReference type="PANTHER" id="PTHR11203:SF37">
    <property type="entry name" value="INTEGRATOR COMPLEX SUBUNIT 11"/>
    <property type="match status" value="1"/>
</dbReference>
<evidence type="ECO:0000259" key="2">
    <source>
        <dbReference type="SMART" id="SM00849"/>
    </source>
</evidence>
<comment type="caution">
    <text evidence="4">The sequence shown here is derived from an EMBL/GenBank/DDBJ whole genome shotgun (WGS) entry which is preliminary data.</text>
</comment>
<dbReference type="InterPro" id="IPR011108">
    <property type="entry name" value="RMMBL"/>
</dbReference>
<dbReference type="PANTHER" id="PTHR11203">
    <property type="entry name" value="CLEAVAGE AND POLYADENYLATION SPECIFICITY FACTOR FAMILY MEMBER"/>
    <property type="match status" value="1"/>
</dbReference>
<dbReference type="InterPro" id="IPR050698">
    <property type="entry name" value="MBL"/>
</dbReference>
<keyword evidence="5" id="KW-1185">Reference proteome</keyword>
<dbReference type="RefSeq" id="WP_229158309.1">
    <property type="nucleotide sequence ID" value="NZ_JAJEWP010000001.1"/>
</dbReference>
<proteinExistence type="predicted"/>
<name>A0ABS8G724_9ALTE</name>
<dbReference type="Gene3D" id="3.60.15.10">
    <property type="entry name" value="Ribonuclease Z/Hydroxyacylglutathione hydrolase-like"/>
    <property type="match status" value="1"/>
</dbReference>
<evidence type="ECO:0000256" key="1">
    <source>
        <dbReference type="ARBA" id="ARBA00022801"/>
    </source>
</evidence>
<evidence type="ECO:0000259" key="3">
    <source>
        <dbReference type="SMART" id="SM01027"/>
    </source>
</evidence>
<gene>
    <name evidence="4" type="ORF">LJ739_06630</name>
</gene>
<dbReference type="InterPro" id="IPR036866">
    <property type="entry name" value="RibonucZ/Hydroxyglut_hydro"/>
</dbReference>
<dbReference type="SMART" id="SM01027">
    <property type="entry name" value="Beta-Casp"/>
    <property type="match status" value="1"/>
</dbReference>
<evidence type="ECO:0000313" key="5">
    <source>
        <dbReference type="Proteomes" id="UP001520878"/>
    </source>
</evidence>
<dbReference type="InterPro" id="IPR001279">
    <property type="entry name" value="Metallo-B-lactamas"/>
</dbReference>
<dbReference type="SMART" id="SM00849">
    <property type="entry name" value="Lactamase_B"/>
    <property type="match status" value="1"/>
</dbReference>
<dbReference type="Pfam" id="PF10996">
    <property type="entry name" value="Beta-Casp"/>
    <property type="match status" value="1"/>
</dbReference>
<dbReference type="Pfam" id="PF07521">
    <property type="entry name" value="RMMBL"/>
    <property type="match status" value="1"/>
</dbReference>
<evidence type="ECO:0000313" key="4">
    <source>
        <dbReference type="EMBL" id="MCC2615911.1"/>
    </source>
</evidence>
<sequence length="467" mass="51217">MAILTFLGAAQEVTGSCHELRSPALGTVLLDCGMHQGGSNVERVQRETFDFSPAGIDAVVLSHAHLDHSGMLPKLVHDGFRGPIFCAAGTADLLEVMLKDAVSIYLGDLERENLRRGRKGKDPLEPQYGEEDVETVLSLCHSVPYETKKRVGNQAWLTFHDAGHILGSAIVELHLKEKGEDKTLVFSGDLGNRNAVLMKDPATIERADVVVMESTYGDRNHKPLPDTVAELRNIITETEARGGNIMIPAFAVGRTQELLYYLGVLHQEGILDQWQVILDSPMAIEVTKVYDKWFSALDQSDIAKAAPDAQSILDDFIPRLFLAVTPEESIAVNKIVKGALIIAGSGMCTGGRIRHHFKQRIWKAENTVLFCGYQAQDTLGRLLVDGLKKVRLYDEEYVVKAHIETLGGFSAHAGQQGLIDWVTQIKGEPTVVLVHGEAGAIEALSQKLWDVAKIRAQTPCQGKSLVF</sequence>
<dbReference type="EMBL" id="JAJEWP010000001">
    <property type="protein sequence ID" value="MCC2615911.1"/>
    <property type="molecule type" value="Genomic_DNA"/>
</dbReference>
<dbReference type="Proteomes" id="UP001520878">
    <property type="component" value="Unassembled WGS sequence"/>
</dbReference>
<protein>
    <submittedName>
        <fullName evidence="4">MBL fold metallo-hydrolase</fullName>
    </submittedName>
</protein>
<dbReference type="InterPro" id="IPR022712">
    <property type="entry name" value="Beta_Casp"/>
</dbReference>